<comment type="catalytic activity">
    <reaction evidence="1">
        <text>Hydrolysis of terminal, non-reducing (1-&gt;4)-linked alpha-D-glucose residues with release of alpha-D-glucose.</text>
        <dbReference type="EC" id="3.2.1.20"/>
    </reaction>
</comment>
<evidence type="ECO:0000256" key="1">
    <source>
        <dbReference type="ARBA" id="ARBA00001657"/>
    </source>
</evidence>
<organism evidence="5">
    <name type="scientific">Sipha flava</name>
    <name type="common">yellow sugarcane aphid</name>
    <dbReference type="NCBI Taxonomy" id="143950"/>
    <lineage>
        <taxon>Eukaryota</taxon>
        <taxon>Metazoa</taxon>
        <taxon>Ecdysozoa</taxon>
        <taxon>Arthropoda</taxon>
        <taxon>Hexapoda</taxon>
        <taxon>Insecta</taxon>
        <taxon>Pterygota</taxon>
        <taxon>Neoptera</taxon>
        <taxon>Paraneoptera</taxon>
        <taxon>Hemiptera</taxon>
        <taxon>Sternorrhyncha</taxon>
        <taxon>Aphidomorpha</taxon>
        <taxon>Aphidoidea</taxon>
        <taxon>Aphididae</taxon>
        <taxon>Sipha</taxon>
    </lineage>
</organism>
<feature type="signal peptide" evidence="3">
    <location>
        <begin position="1"/>
        <end position="27"/>
    </location>
</feature>
<dbReference type="PANTHER" id="PTHR10357">
    <property type="entry name" value="ALPHA-AMYLASE FAMILY MEMBER"/>
    <property type="match status" value="1"/>
</dbReference>
<dbReference type="InterPro" id="IPR006047">
    <property type="entry name" value="GH13_cat_dom"/>
</dbReference>
<dbReference type="Gene3D" id="3.20.20.80">
    <property type="entry name" value="Glycosidases"/>
    <property type="match status" value="1"/>
</dbReference>
<dbReference type="GO" id="GO:0004558">
    <property type="term" value="F:alpha-1,4-glucosidase activity"/>
    <property type="evidence" value="ECO:0007669"/>
    <property type="project" value="UniProtKB-EC"/>
</dbReference>
<dbReference type="EC" id="3.2.1.20" evidence="2"/>
<keyword evidence="3" id="KW-0732">Signal</keyword>
<dbReference type="InterPro" id="IPR045857">
    <property type="entry name" value="O16G_dom_2"/>
</dbReference>
<dbReference type="SUPFAM" id="SSF51445">
    <property type="entry name" value="(Trans)glycosidases"/>
    <property type="match status" value="1"/>
</dbReference>
<dbReference type="AlphaFoldDB" id="A0A2S2QCI8"/>
<feature type="domain" description="Glycosyl hydrolase family 13 catalytic" evidence="4">
    <location>
        <begin position="49"/>
        <end position="186"/>
    </location>
</feature>
<dbReference type="SMART" id="SM00642">
    <property type="entry name" value="Aamy"/>
    <property type="match status" value="1"/>
</dbReference>
<dbReference type="EMBL" id="GGMS01006148">
    <property type="protein sequence ID" value="MBY75351.1"/>
    <property type="molecule type" value="Transcribed_RNA"/>
</dbReference>
<evidence type="ECO:0000256" key="3">
    <source>
        <dbReference type="SAM" id="SignalP"/>
    </source>
</evidence>
<gene>
    <name evidence="5" type="primary">LvpD</name>
    <name evidence="5" type="ORF">g.17485</name>
</gene>
<protein>
    <recommendedName>
        <fullName evidence="2">alpha-glucosidase</fullName>
        <ecNumber evidence="2">3.2.1.20</ecNumber>
    </recommendedName>
</protein>
<evidence type="ECO:0000259" key="4">
    <source>
        <dbReference type="SMART" id="SM00642"/>
    </source>
</evidence>
<evidence type="ECO:0000256" key="2">
    <source>
        <dbReference type="ARBA" id="ARBA00012741"/>
    </source>
</evidence>
<dbReference type="PANTHER" id="PTHR10357:SF179">
    <property type="entry name" value="NEUTRAL AND BASIC AMINO ACID TRANSPORT PROTEIN RBAT"/>
    <property type="match status" value="1"/>
</dbReference>
<dbReference type="OrthoDB" id="1740265at2759"/>
<dbReference type="GO" id="GO:0005975">
    <property type="term" value="P:carbohydrate metabolic process"/>
    <property type="evidence" value="ECO:0007669"/>
    <property type="project" value="InterPro"/>
</dbReference>
<sequence>MNTLASCNEKFCMILMLLNSVSYSTKAKTIFIANEKSELDWWQTAVFYEIYPRSFKDSDKNAVGDIKGIEEKAEYLKEIGVDCVWLSPIFKSPMADFGFDISDFYQVDSIYGTNEDLISLQKKLKSLGIRIILDFVPNHTSDEHEWFKKSVQKIDPYTDYYVWRDAKIDQNGWNLPPNNWVRLLKCL</sequence>
<feature type="chain" id="PRO_5015595934" description="alpha-glucosidase" evidence="3">
    <location>
        <begin position="28"/>
        <end position="187"/>
    </location>
</feature>
<name>A0A2S2QCI8_9HEMI</name>
<dbReference type="InterPro" id="IPR017853">
    <property type="entry name" value="GH"/>
</dbReference>
<proteinExistence type="predicted"/>
<evidence type="ECO:0000313" key="5">
    <source>
        <dbReference type="EMBL" id="MBY75351.1"/>
    </source>
</evidence>
<reference evidence="5" key="1">
    <citation type="submission" date="2018-04" db="EMBL/GenBank/DDBJ databases">
        <title>Transcriptome assembly of Sipha flava.</title>
        <authorList>
            <person name="Scully E.D."/>
            <person name="Geib S.M."/>
            <person name="Palmer N.A."/>
            <person name="Koch K."/>
            <person name="Bradshaw J."/>
            <person name="Heng-Moss T."/>
            <person name="Sarath G."/>
        </authorList>
    </citation>
    <scope>NUCLEOTIDE SEQUENCE</scope>
</reference>
<dbReference type="Pfam" id="PF00128">
    <property type="entry name" value="Alpha-amylase"/>
    <property type="match status" value="1"/>
</dbReference>
<dbReference type="Gene3D" id="3.90.400.10">
    <property type="entry name" value="Oligo-1,6-glucosidase, Domain 2"/>
    <property type="match status" value="1"/>
</dbReference>
<accession>A0A2S2QCI8</accession>